<dbReference type="AlphaFoldDB" id="A0AAV0WA87"/>
<evidence type="ECO:0000313" key="2">
    <source>
        <dbReference type="Proteomes" id="UP001160148"/>
    </source>
</evidence>
<sequence>MLRRKRALKILAMIPPEDSGESCDEENIIQREESPLPSEAIEEDLDELLKELEQYPLHEFLEEIDNTVDGLQNNVFEQLEYIWFKCNTNKKI</sequence>
<keyword evidence="2" id="KW-1185">Reference proteome</keyword>
<reference evidence="1 2" key="1">
    <citation type="submission" date="2023-01" db="EMBL/GenBank/DDBJ databases">
        <authorList>
            <person name="Whitehead M."/>
        </authorList>
    </citation>
    <scope>NUCLEOTIDE SEQUENCE [LARGE SCALE GENOMIC DNA]</scope>
</reference>
<accession>A0AAV0WA87</accession>
<organism evidence="1 2">
    <name type="scientific">Macrosiphum euphorbiae</name>
    <name type="common">potato aphid</name>
    <dbReference type="NCBI Taxonomy" id="13131"/>
    <lineage>
        <taxon>Eukaryota</taxon>
        <taxon>Metazoa</taxon>
        <taxon>Ecdysozoa</taxon>
        <taxon>Arthropoda</taxon>
        <taxon>Hexapoda</taxon>
        <taxon>Insecta</taxon>
        <taxon>Pterygota</taxon>
        <taxon>Neoptera</taxon>
        <taxon>Paraneoptera</taxon>
        <taxon>Hemiptera</taxon>
        <taxon>Sternorrhyncha</taxon>
        <taxon>Aphidomorpha</taxon>
        <taxon>Aphidoidea</taxon>
        <taxon>Aphididae</taxon>
        <taxon>Macrosiphini</taxon>
        <taxon>Macrosiphum</taxon>
    </lineage>
</organism>
<proteinExistence type="predicted"/>
<gene>
    <name evidence="1" type="ORF">MEUPH1_LOCUS8796</name>
</gene>
<protein>
    <submittedName>
        <fullName evidence="1">Uncharacterized protein</fullName>
    </submittedName>
</protein>
<dbReference type="Proteomes" id="UP001160148">
    <property type="component" value="Unassembled WGS sequence"/>
</dbReference>
<dbReference type="EMBL" id="CARXXK010000002">
    <property type="protein sequence ID" value="CAI6352573.1"/>
    <property type="molecule type" value="Genomic_DNA"/>
</dbReference>
<comment type="caution">
    <text evidence="1">The sequence shown here is derived from an EMBL/GenBank/DDBJ whole genome shotgun (WGS) entry which is preliminary data.</text>
</comment>
<evidence type="ECO:0000313" key="1">
    <source>
        <dbReference type="EMBL" id="CAI6352573.1"/>
    </source>
</evidence>
<name>A0AAV0WA87_9HEMI</name>